<dbReference type="SUPFAM" id="SSF53098">
    <property type="entry name" value="Ribonuclease H-like"/>
    <property type="match status" value="1"/>
</dbReference>
<dbReference type="GO" id="GO:0015074">
    <property type="term" value="P:DNA integration"/>
    <property type="evidence" value="ECO:0007669"/>
    <property type="project" value="InterPro"/>
</dbReference>
<dbReference type="PANTHER" id="PTHR46889">
    <property type="entry name" value="TRANSPOSASE INSF FOR INSERTION SEQUENCE IS3B-RELATED"/>
    <property type="match status" value="1"/>
</dbReference>
<keyword evidence="3" id="KW-1185">Reference proteome</keyword>
<dbReference type="Gene3D" id="3.30.420.10">
    <property type="entry name" value="Ribonuclease H-like superfamily/Ribonuclease H"/>
    <property type="match status" value="1"/>
</dbReference>
<feature type="non-terminal residue" evidence="2">
    <location>
        <position position="1"/>
    </location>
</feature>
<dbReference type="InterPro" id="IPR050900">
    <property type="entry name" value="Transposase_IS3/IS150/IS904"/>
</dbReference>
<reference evidence="2 3" key="1">
    <citation type="submission" date="2020-08" db="EMBL/GenBank/DDBJ databases">
        <title>Genomic Encyclopedia of Type Strains, Phase IV (KMG-V): Genome sequencing to study the core and pangenomes of soil and plant-associated prokaryotes.</title>
        <authorList>
            <person name="Whitman W."/>
        </authorList>
    </citation>
    <scope>NUCLEOTIDE SEQUENCE [LARGE SCALE GENOMIC DNA]</scope>
    <source>
        <strain evidence="2 3">SEMIA 4064</strain>
    </source>
</reference>
<feature type="domain" description="Integrase catalytic" evidence="1">
    <location>
        <begin position="1"/>
        <end position="117"/>
    </location>
</feature>
<proteinExistence type="predicted"/>
<evidence type="ECO:0000259" key="1">
    <source>
        <dbReference type="PROSITE" id="PS50994"/>
    </source>
</evidence>
<evidence type="ECO:0000313" key="3">
    <source>
        <dbReference type="Proteomes" id="UP000549882"/>
    </source>
</evidence>
<sequence length="120" mass="13759">VNTMLDAAIETVANAQGGTIVHSDRGAHYRWPGWLTRISDAKLIRSMSRKGCSQDNAACEGFFGRLKTELFYPRDWKTITIEQFVREVDGYIRWYNEKRIKLSLGSRSPVEYRESLGLTV</sequence>
<dbReference type="AlphaFoldDB" id="A0A7W8XYP9"/>
<accession>A0A7W8XYP9</accession>
<dbReference type="EMBL" id="JACHBI010000033">
    <property type="protein sequence ID" value="MBB5578007.1"/>
    <property type="molecule type" value="Genomic_DNA"/>
</dbReference>
<gene>
    <name evidence="2" type="ORF">GGD50_006663</name>
</gene>
<dbReference type="GO" id="GO:0003676">
    <property type="term" value="F:nucleic acid binding"/>
    <property type="evidence" value="ECO:0007669"/>
    <property type="project" value="InterPro"/>
</dbReference>
<organism evidence="2 3">
    <name type="scientific">Rhizobium paranaense</name>
    <dbReference type="NCBI Taxonomy" id="1650438"/>
    <lineage>
        <taxon>Bacteria</taxon>
        <taxon>Pseudomonadati</taxon>
        <taxon>Pseudomonadota</taxon>
        <taxon>Alphaproteobacteria</taxon>
        <taxon>Hyphomicrobiales</taxon>
        <taxon>Rhizobiaceae</taxon>
        <taxon>Rhizobium/Agrobacterium group</taxon>
        <taxon>Rhizobium</taxon>
    </lineage>
</organism>
<protein>
    <submittedName>
        <fullName evidence="2">Transposase InsO family protein</fullName>
    </submittedName>
</protein>
<evidence type="ECO:0000313" key="2">
    <source>
        <dbReference type="EMBL" id="MBB5578007.1"/>
    </source>
</evidence>
<dbReference type="PANTHER" id="PTHR46889:SF4">
    <property type="entry name" value="TRANSPOSASE INSO FOR INSERTION SEQUENCE ELEMENT IS911B-RELATED"/>
    <property type="match status" value="1"/>
</dbReference>
<comment type="caution">
    <text evidence="2">The sequence shown here is derived from an EMBL/GenBank/DDBJ whole genome shotgun (WGS) entry which is preliminary data.</text>
</comment>
<name>A0A7W8XYP9_9HYPH</name>
<dbReference type="InterPro" id="IPR036397">
    <property type="entry name" value="RNaseH_sf"/>
</dbReference>
<dbReference type="InterPro" id="IPR001584">
    <property type="entry name" value="Integrase_cat-core"/>
</dbReference>
<dbReference type="Proteomes" id="UP000549882">
    <property type="component" value="Unassembled WGS sequence"/>
</dbReference>
<dbReference type="InterPro" id="IPR012337">
    <property type="entry name" value="RNaseH-like_sf"/>
</dbReference>
<dbReference type="Pfam" id="PF13333">
    <property type="entry name" value="rve_2"/>
    <property type="match status" value="1"/>
</dbReference>
<dbReference type="RefSeq" id="WP_183941314.1">
    <property type="nucleotide sequence ID" value="NZ_JACHBI010000033.1"/>
</dbReference>
<dbReference type="PROSITE" id="PS50994">
    <property type="entry name" value="INTEGRASE"/>
    <property type="match status" value="1"/>
</dbReference>